<comment type="caution">
    <text evidence="1">The sequence shown here is derived from an EMBL/GenBank/DDBJ whole genome shotgun (WGS) entry which is preliminary data.</text>
</comment>
<proteinExistence type="predicted"/>
<dbReference type="OrthoDB" id="5314201at2759"/>
<keyword evidence="2" id="KW-1185">Reference proteome</keyword>
<gene>
    <name evidence="1" type="ORF">E4U43_004015</name>
</gene>
<accession>A0A9P7N6D6</accession>
<name>A0A9P7N6D6_9HYPO</name>
<evidence type="ECO:0000313" key="1">
    <source>
        <dbReference type="EMBL" id="KAG5991471.1"/>
    </source>
</evidence>
<evidence type="ECO:0000313" key="2">
    <source>
        <dbReference type="Proteomes" id="UP000748025"/>
    </source>
</evidence>
<protein>
    <submittedName>
        <fullName evidence="1">Uncharacterized protein</fullName>
    </submittedName>
</protein>
<reference evidence="1" key="1">
    <citation type="journal article" date="2020" name="bioRxiv">
        <title>Whole genome comparisons of ergot fungi reveals the divergence and evolution of species within the genus Claviceps are the result of varying mechanisms driving genome evolution and host range expansion.</title>
        <authorList>
            <person name="Wyka S.A."/>
            <person name="Mondo S.J."/>
            <person name="Liu M."/>
            <person name="Dettman J."/>
            <person name="Nalam V."/>
            <person name="Broders K.D."/>
        </authorList>
    </citation>
    <scope>NUCLEOTIDE SEQUENCE</scope>
    <source>
        <strain evidence="1">CCC 602</strain>
    </source>
</reference>
<sequence length="527" mass="58953">MDAGRRKQAELLVLRASRICGFQIGREDVQAALNDAQHGPLFAEWASLRLGSDTLLTAHEFQMYMELDKRGRVDQLADSYDLAKVQAVTEDDLRTAIEQLAQSTESITKQTETLRQQRDALSRLVKRQADNTARRRELECVQKRNKNMQRAQLTKEVETITHDISLRLAEFEQQRPPLNDQVDTLLQSDDRLLSGLQKLGWELDQPDPDEAQAVEKLREICMRLIKTTVQTVRARLDTIYLETLVAAERSSDLKPATSDEVTELQEEVESLYSEILSVAQISTEQQHLEPALQSIAAKSGQSLRKTVLSLNYVSECLVYLQERMARLHKHIESHKSYQAVAEAMTATANAELAVDVATPAKTVSTRPLPISPVRTRATAPDARTRPLSSGIFPEEESALDSLLSGLAISLPSEEEETPRARLNAIEQVVAQKTRKCDEVAHAAQESLEITTRAHLTDAKLAIQLLKDSLLAESPFGEVNLVDPDIESSIIVLQQEVEKARDKLKALEGQSVMTKSAKKDELVRRWGS</sequence>
<organism evidence="1 2">
    <name type="scientific">Claviceps pusilla</name>
    <dbReference type="NCBI Taxonomy" id="123648"/>
    <lineage>
        <taxon>Eukaryota</taxon>
        <taxon>Fungi</taxon>
        <taxon>Dikarya</taxon>
        <taxon>Ascomycota</taxon>
        <taxon>Pezizomycotina</taxon>
        <taxon>Sordariomycetes</taxon>
        <taxon>Hypocreomycetidae</taxon>
        <taxon>Hypocreales</taxon>
        <taxon>Clavicipitaceae</taxon>
        <taxon>Claviceps</taxon>
    </lineage>
</organism>
<dbReference type="AlphaFoldDB" id="A0A9P7N6D6"/>
<dbReference type="EMBL" id="SRPW01002628">
    <property type="protein sequence ID" value="KAG5991471.1"/>
    <property type="molecule type" value="Genomic_DNA"/>
</dbReference>
<dbReference type="Proteomes" id="UP000748025">
    <property type="component" value="Unassembled WGS sequence"/>
</dbReference>